<keyword evidence="1" id="KW-0732">Signal</keyword>
<gene>
    <name evidence="2" type="ORF">GAK29_04946</name>
</gene>
<comment type="caution">
    <text evidence="2">The sequence shown here is derived from an EMBL/GenBank/DDBJ whole genome shotgun (WGS) entry which is preliminary data.</text>
</comment>
<evidence type="ECO:0000313" key="3">
    <source>
        <dbReference type="Proteomes" id="UP000490535"/>
    </source>
</evidence>
<dbReference type="PROSITE" id="PS51257">
    <property type="entry name" value="PROKAR_LIPOPROTEIN"/>
    <property type="match status" value="1"/>
</dbReference>
<evidence type="ECO:0008006" key="4">
    <source>
        <dbReference type="Google" id="ProtNLM"/>
    </source>
</evidence>
<evidence type="ECO:0000313" key="2">
    <source>
        <dbReference type="EMBL" id="KAF1011558.1"/>
    </source>
</evidence>
<feature type="chain" id="PRO_5032519413" description="Lipoprotein" evidence="1">
    <location>
        <begin position="23"/>
        <end position="131"/>
    </location>
</feature>
<dbReference type="Proteomes" id="UP000490535">
    <property type="component" value="Unassembled WGS sequence"/>
</dbReference>
<evidence type="ECO:0000256" key="1">
    <source>
        <dbReference type="SAM" id="SignalP"/>
    </source>
</evidence>
<dbReference type="EMBL" id="WNDP01000286">
    <property type="protein sequence ID" value="KAF1011558.1"/>
    <property type="molecule type" value="Genomic_DNA"/>
</dbReference>
<name>A0A833P9N9_ACIBZ</name>
<reference evidence="3" key="1">
    <citation type="journal article" date="2020" name="MBio">
        <title>Horizontal gene transfer to a defensive symbiont with a reduced genome amongst a multipartite beetle microbiome.</title>
        <authorList>
            <person name="Waterworth S.C."/>
            <person name="Florez L.V."/>
            <person name="Rees E.R."/>
            <person name="Hertweck C."/>
            <person name="Kaltenpoth M."/>
            <person name="Kwan J.C."/>
        </authorList>
    </citation>
    <scope>NUCLEOTIDE SEQUENCE [LARGE SCALE GENOMIC DNA]</scope>
</reference>
<organism evidence="2 3">
    <name type="scientific">Acinetobacter bereziniae</name>
    <name type="common">Acinetobacter genomosp. 10</name>
    <dbReference type="NCBI Taxonomy" id="106648"/>
    <lineage>
        <taxon>Bacteria</taxon>
        <taxon>Pseudomonadati</taxon>
        <taxon>Pseudomonadota</taxon>
        <taxon>Gammaproteobacteria</taxon>
        <taxon>Moraxellales</taxon>
        <taxon>Moraxellaceae</taxon>
        <taxon>Acinetobacter</taxon>
    </lineage>
</organism>
<feature type="signal peptide" evidence="1">
    <location>
        <begin position="1"/>
        <end position="22"/>
    </location>
</feature>
<sequence length="131" mass="14628">MMNKTPLIITLTSCLFLSACLSSNEPVILETQQIEIANNPLSVLELTLIKKGKICLLKTKTSAKNTPPIEKDWAFFRDGLILISENSTSEPSIDTDSPDAEIEAHIQEMKIRKEANQIKNLISKENLKKCT</sequence>
<accession>A0A833P9N9</accession>
<proteinExistence type="predicted"/>
<protein>
    <recommendedName>
        <fullName evidence="4">Lipoprotein</fullName>
    </recommendedName>
</protein>
<dbReference type="AlphaFoldDB" id="A0A833P9N9"/>